<dbReference type="GeneID" id="90539982"/>
<name>A0AAX4J875_9MICR</name>
<dbReference type="RefSeq" id="XP_065328324.1">
    <property type="nucleotide sequence ID" value="XM_065472252.1"/>
</dbReference>
<dbReference type="GO" id="GO:0003743">
    <property type="term" value="F:translation initiation factor activity"/>
    <property type="evidence" value="ECO:0007669"/>
    <property type="project" value="InterPro"/>
</dbReference>
<feature type="domain" description="SUI1" evidence="1">
    <location>
        <begin position="12"/>
        <end position="70"/>
    </location>
</feature>
<evidence type="ECO:0000313" key="3">
    <source>
        <dbReference type="Proteomes" id="UP001334084"/>
    </source>
</evidence>
<gene>
    <name evidence="2" type="ORF">VNE69_01117</name>
</gene>
<sequence>MQNDIVEHENNIIRIKIQQVRNKKVTKISNVPNKTDDELNKLLQLLKKKLACGGSLNEDKSLLLQGDKSHTDLIKILKEQCKNTKIDLNGKMV</sequence>
<dbReference type="Proteomes" id="UP001334084">
    <property type="component" value="Chromosome 1"/>
</dbReference>
<organism evidence="2 3">
    <name type="scientific">Vairimorpha necatrix</name>
    <dbReference type="NCBI Taxonomy" id="6039"/>
    <lineage>
        <taxon>Eukaryota</taxon>
        <taxon>Fungi</taxon>
        <taxon>Fungi incertae sedis</taxon>
        <taxon>Microsporidia</taxon>
        <taxon>Nosematidae</taxon>
        <taxon>Vairimorpha</taxon>
    </lineage>
</organism>
<dbReference type="EMBL" id="CP142726">
    <property type="protein sequence ID" value="WUR02179.1"/>
    <property type="molecule type" value="Genomic_DNA"/>
</dbReference>
<evidence type="ECO:0000313" key="2">
    <source>
        <dbReference type="EMBL" id="WUR02179.1"/>
    </source>
</evidence>
<dbReference type="AlphaFoldDB" id="A0AAX4J875"/>
<keyword evidence="3" id="KW-1185">Reference proteome</keyword>
<dbReference type="Pfam" id="PF01253">
    <property type="entry name" value="SUI1"/>
    <property type="match status" value="1"/>
</dbReference>
<reference evidence="2" key="1">
    <citation type="journal article" date="2024" name="BMC Genomics">
        <title>Functional annotation of a divergent genome using sequence and structure-based similarity.</title>
        <authorList>
            <person name="Svedberg D."/>
            <person name="Winiger R.R."/>
            <person name="Berg A."/>
            <person name="Sharma H."/>
            <person name="Tellgren-Roth C."/>
            <person name="Debrunner-Vossbrinck B.A."/>
            <person name="Vossbrinck C.R."/>
            <person name="Barandun J."/>
        </authorList>
    </citation>
    <scope>NUCLEOTIDE SEQUENCE</scope>
    <source>
        <strain evidence="2">Illinois isolate</strain>
    </source>
</reference>
<dbReference type="SUPFAM" id="SSF55159">
    <property type="entry name" value="eIF1-like"/>
    <property type="match status" value="1"/>
</dbReference>
<dbReference type="KEGG" id="vnx:VNE69_01117"/>
<dbReference type="InterPro" id="IPR036877">
    <property type="entry name" value="SUI1_dom_sf"/>
</dbReference>
<dbReference type="InterPro" id="IPR001950">
    <property type="entry name" value="SUI1"/>
</dbReference>
<dbReference type="PROSITE" id="PS50296">
    <property type="entry name" value="SUI1"/>
    <property type="match status" value="1"/>
</dbReference>
<protein>
    <submittedName>
        <fullName evidence="2">SUI1 domain-containing protein</fullName>
    </submittedName>
</protein>
<dbReference type="Gene3D" id="3.30.780.10">
    <property type="entry name" value="SUI1-like domain"/>
    <property type="match status" value="1"/>
</dbReference>
<evidence type="ECO:0000259" key="1">
    <source>
        <dbReference type="PROSITE" id="PS50296"/>
    </source>
</evidence>
<accession>A0AAX4J875</accession>
<proteinExistence type="predicted"/>